<feature type="transmembrane region" description="Helical" evidence="9">
    <location>
        <begin position="327"/>
        <end position="353"/>
    </location>
</feature>
<dbReference type="Proteomes" id="UP000469424">
    <property type="component" value="Unassembled WGS sequence"/>
</dbReference>
<dbReference type="InterPro" id="IPR001734">
    <property type="entry name" value="Na/solute_symporter"/>
</dbReference>
<feature type="transmembrane region" description="Helical" evidence="9">
    <location>
        <begin position="47"/>
        <end position="67"/>
    </location>
</feature>
<evidence type="ECO:0000313" key="10">
    <source>
        <dbReference type="EMBL" id="MST71145.1"/>
    </source>
</evidence>
<evidence type="ECO:0000256" key="7">
    <source>
        <dbReference type="ARBA" id="ARBA00023136"/>
    </source>
</evidence>
<gene>
    <name evidence="10" type="primary">panF</name>
    <name evidence="10" type="ORF">FYJ65_07430</name>
</gene>
<proteinExistence type="inferred from homology"/>
<dbReference type="Gene3D" id="1.20.1730.10">
    <property type="entry name" value="Sodium/glucose cotransporter"/>
    <property type="match status" value="1"/>
</dbReference>
<keyword evidence="4" id="KW-1003">Cell membrane</keyword>
<dbReference type="Pfam" id="PF00474">
    <property type="entry name" value="SSF"/>
    <property type="match status" value="1"/>
</dbReference>
<dbReference type="NCBIfam" id="TIGR02119">
    <property type="entry name" value="panF"/>
    <property type="match status" value="1"/>
</dbReference>
<feature type="transmembrane region" description="Helical" evidence="9">
    <location>
        <begin position="281"/>
        <end position="307"/>
    </location>
</feature>
<dbReference type="NCBIfam" id="TIGR00813">
    <property type="entry name" value="sss"/>
    <property type="match status" value="1"/>
</dbReference>
<dbReference type="GO" id="GO:0005886">
    <property type="term" value="C:plasma membrane"/>
    <property type="evidence" value="ECO:0007669"/>
    <property type="project" value="TreeGrafter"/>
</dbReference>
<name>A0A6N7XM59_9FIRM</name>
<dbReference type="EMBL" id="VUNA01000014">
    <property type="protein sequence ID" value="MST71145.1"/>
    <property type="molecule type" value="Genomic_DNA"/>
</dbReference>
<protein>
    <submittedName>
        <fullName evidence="10">Sodium/pantothenate symporter</fullName>
    </submittedName>
</protein>
<dbReference type="InterPro" id="IPR011849">
    <property type="entry name" value="Na/pantothenate_symporter"/>
</dbReference>
<dbReference type="AlphaFoldDB" id="A0A6N7XM59"/>
<dbReference type="CDD" id="cd10327">
    <property type="entry name" value="SLC5sbd_PanF"/>
    <property type="match status" value="1"/>
</dbReference>
<dbReference type="InterPro" id="IPR038377">
    <property type="entry name" value="Na/Glc_symporter_sf"/>
</dbReference>
<evidence type="ECO:0000256" key="4">
    <source>
        <dbReference type="ARBA" id="ARBA00022475"/>
    </source>
</evidence>
<evidence type="ECO:0000256" key="5">
    <source>
        <dbReference type="ARBA" id="ARBA00022692"/>
    </source>
</evidence>
<evidence type="ECO:0000313" key="11">
    <source>
        <dbReference type="Proteomes" id="UP000469424"/>
    </source>
</evidence>
<dbReference type="PROSITE" id="PS50283">
    <property type="entry name" value="NA_SOLUT_SYMP_3"/>
    <property type="match status" value="1"/>
</dbReference>
<feature type="transmembrane region" description="Helical" evidence="9">
    <location>
        <begin position="479"/>
        <end position="497"/>
    </location>
</feature>
<feature type="transmembrane region" description="Helical" evidence="9">
    <location>
        <begin position="79"/>
        <end position="98"/>
    </location>
</feature>
<accession>A0A6N7XM59</accession>
<dbReference type="GO" id="GO:0015081">
    <property type="term" value="F:sodium ion transmembrane transporter activity"/>
    <property type="evidence" value="ECO:0007669"/>
    <property type="project" value="InterPro"/>
</dbReference>
<keyword evidence="5 9" id="KW-0812">Transmembrane</keyword>
<feature type="transmembrane region" description="Helical" evidence="9">
    <location>
        <begin position="191"/>
        <end position="208"/>
    </location>
</feature>
<reference evidence="10 11" key="1">
    <citation type="submission" date="2019-08" db="EMBL/GenBank/DDBJ databases">
        <title>In-depth cultivation of the pig gut microbiome towards novel bacterial diversity and tailored functional studies.</title>
        <authorList>
            <person name="Wylensek D."/>
            <person name="Hitch T.C.A."/>
            <person name="Clavel T."/>
        </authorList>
    </citation>
    <scope>NUCLEOTIDE SEQUENCE [LARGE SCALE GENOMIC DNA]</scope>
    <source>
        <strain evidence="10 11">WCA-MUC-591-APC-4B</strain>
    </source>
</reference>
<comment type="subcellular location">
    <subcellularLocation>
        <location evidence="1">Membrane</location>
        <topology evidence="1">Multi-pass membrane protein</topology>
    </subcellularLocation>
</comment>
<evidence type="ECO:0000256" key="6">
    <source>
        <dbReference type="ARBA" id="ARBA00022989"/>
    </source>
</evidence>
<feature type="transmembrane region" description="Helical" evidence="9">
    <location>
        <begin position="397"/>
        <end position="417"/>
    </location>
</feature>
<dbReference type="InterPro" id="IPR050277">
    <property type="entry name" value="Sodium:Solute_Symporter"/>
</dbReference>
<evidence type="ECO:0000256" key="1">
    <source>
        <dbReference type="ARBA" id="ARBA00004141"/>
    </source>
</evidence>
<feature type="transmembrane region" description="Helical" evidence="9">
    <location>
        <begin position="423"/>
        <end position="448"/>
    </location>
</feature>
<dbReference type="GO" id="GO:0015233">
    <property type="term" value="F:pantothenate transmembrane transporter activity"/>
    <property type="evidence" value="ECO:0007669"/>
    <property type="project" value="InterPro"/>
</dbReference>
<sequence>MQSKHLIVLAILSAYLLINLGIGIYINRKTEGEENFLSSYFVGSRGMGGLVLAMTLVATYTSASSFLGGPGLASTFGLSQSWIAGVQIGATFLTLGVLGKKFALISRRIQGVTISDYLRARYQSGAVVVLCGLALVVFFITQMIGQFIGGATLIQTVTGVPYWAGLLLFGAVVVLYTAFGGFRAVVLTDTLQGIVMTCGTFLMLFFIIRQCGGMEDIVNQLNVSNPGWDLMGKGAYGKDIAVLQPGYMVSYWVLVGIAVLGLPQTAVRCMGFKDTRSMHRAIIYGTVVIGILMIGMHLAGTLAYPLVENANLASTDQVIPYVVMKYMPGWAAGFFLAAPLAAVMSTVDSLLILSSATILKDLYLNYIVKRKVCPEAEDVRDVSSELMKTHPAAAANVPKISFGITAVIGILTCLIALNPPDVIAWINLFAFGGLEATFFWPIIGGLYWRKGNSKACLASTTVGLITFVFFNRVKILPLGIHEIVAALVLGGIVYFAVGSATAQEVPDEDMLEKCF</sequence>
<dbReference type="GO" id="GO:0036376">
    <property type="term" value="P:sodium ion export across plasma membrane"/>
    <property type="evidence" value="ECO:0007669"/>
    <property type="project" value="InterPro"/>
</dbReference>
<feature type="transmembrane region" description="Helical" evidence="9">
    <location>
        <begin position="249"/>
        <end position="269"/>
    </location>
</feature>
<feature type="transmembrane region" description="Helical" evidence="9">
    <location>
        <begin position="6"/>
        <end position="26"/>
    </location>
</feature>
<dbReference type="RefSeq" id="WP_154554707.1">
    <property type="nucleotide sequence ID" value="NZ_VUNA01000014.1"/>
</dbReference>
<evidence type="ECO:0000256" key="2">
    <source>
        <dbReference type="ARBA" id="ARBA00006434"/>
    </source>
</evidence>
<evidence type="ECO:0000256" key="9">
    <source>
        <dbReference type="SAM" id="Phobius"/>
    </source>
</evidence>
<dbReference type="PROSITE" id="PS00456">
    <property type="entry name" value="NA_SOLUT_SYMP_1"/>
    <property type="match status" value="1"/>
</dbReference>
<dbReference type="PANTHER" id="PTHR48086:SF4">
    <property type="entry name" value="SODIUM_PANTOTHENATE SYMPORTER"/>
    <property type="match status" value="1"/>
</dbReference>
<dbReference type="InterPro" id="IPR018212">
    <property type="entry name" value="Na/solute_symporter_CS"/>
</dbReference>
<comment type="similarity">
    <text evidence="2 8">Belongs to the sodium:solute symporter (SSF) (TC 2.A.21) family.</text>
</comment>
<keyword evidence="11" id="KW-1185">Reference proteome</keyword>
<evidence type="ECO:0000256" key="3">
    <source>
        <dbReference type="ARBA" id="ARBA00022448"/>
    </source>
</evidence>
<feature type="transmembrane region" description="Helical" evidence="9">
    <location>
        <begin position="127"/>
        <end position="148"/>
    </location>
</feature>
<dbReference type="PANTHER" id="PTHR48086">
    <property type="entry name" value="SODIUM/PROLINE SYMPORTER-RELATED"/>
    <property type="match status" value="1"/>
</dbReference>
<feature type="transmembrane region" description="Helical" evidence="9">
    <location>
        <begin position="160"/>
        <end position="179"/>
    </location>
</feature>
<keyword evidence="6 9" id="KW-1133">Transmembrane helix</keyword>
<evidence type="ECO:0000256" key="8">
    <source>
        <dbReference type="RuleBase" id="RU362091"/>
    </source>
</evidence>
<organism evidence="10 11">
    <name type="scientific">Mogibacterium kristiansenii</name>
    <dbReference type="NCBI Taxonomy" id="2606708"/>
    <lineage>
        <taxon>Bacteria</taxon>
        <taxon>Bacillati</taxon>
        <taxon>Bacillota</taxon>
        <taxon>Clostridia</taxon>
        <taxon>Peptostreptococcales</taxon>
        <taxon>Anaerovoracaceae</taxon>
        <taxon>Mogibacterium</taxon>
    </lineage>
</organism>
<keyword evidence="3" id="KW-0813">Transport</keyword>
<keyword evidence="7 9" id="KW-0472">Membrane</keyword>
<comment type="caution">
    <text evidence="10">The sequence shown here is derived from an EMBL/GenBank/DDBJ whole genome shotgun (WGS) entry which is preliminary data.</text>
</comment>